<reference evidence="2 3" key="1">
    <citation type="submission" date="2020-08" db="EMBL/GenBank/DDBJ databases">
        <title>Genomic Encyclopedia of Type Strains, Phase III (KMG-III): the genomes of soil and plant-associated and newly described type strains.</title>
        <authorList>
            <person name="Whitman W."/>
        </authorList>
    </citation>
    <scope>NUCLEOTIDE SEQUENCE [LARGE SCALE GENOMIC DNA]</scope>
    <source>
        <strain evidence="2 3">CECT 3146</strain>
    </source>
</reference>
<comment type="caution">
    <text evidence="2">The sequence shown here is derived from an EMBL/GenBank/DDBJ whole genome shotgun (WGS) entry which is preliminary data.</text>
</comment>
<organism evidence="2 3">
    <name type="scientific">Streptomyces spectabilis</name>
    <dbReference type="NCBI Taxonomy" id="68270"/>
    <lineage>
        <taxon>Bacteria</taxon>
        <taxon>Bacillati</taxon>
        <taxon>Actinomycetota</taxon>
        <taxon>Actinomycetes</taxon>
        <taxon>Kitasatosporales</taxon>
        <taxon>Streptomycetaceae</taxon>
        <taxon>Streptomyces</taxon>
    </lineage>
</organism>
<name>A0A7W8B4M7_STRST</name>
<proteinExistence type="predicted"/>
<gene>
    <name evidence="2" type="ORF">FHS40_008771</name>
</gene>
<dbReference type="RefSeq" id="WP_184926595.1">
    <property type="nucleotide sequence ID" value="NZ_BMSQ01000040.1"/>
</dbReference>
<feature type="compositionally biased region" description="Low complexity" evidence="1">
    <location>
        <begin position="176"/>
        <end position="188"/>
    </location>
</feature>
<keyword evidence="3" id="KW-1185">Reference proteome</keyword>
<evidence type="ECO:0000256" key="1">
    <source>
        <dbReference type="SAM" id="MobiDB-lite"/>
    </source>
</evidence>
<feature type="region of interest" description="Disordered" evidence="1">
    <location>
        <begin position="176"/>
        <end position="197"/>
    </location>
</feature>
<accession>A0A7W8B4M7</accession>
<dbReference type="Proteomes" id="UP000549009">
    <property type="component" value="Unassembled WGS sequence"/>
</dbReference>
<evidence type="ECO:0000313" key="2">
    <source>
        <dbReference type="EMBL" id="MBB5109641.1"/>
    </source>
</evidence>
<sequence>MTVLSDTEERAAAVRTAVLKHAHHHPMPGPRRWFPAKLIASCPEYQMVRGEPVAEDEAVQAVLDLEDEGLLERMGFSGGRQPVSVNHARFRLNAAGRRCASRYGGDIEAFRAEETRAMTVQVNTASGGGSVCASVHGDAHQHSAGALSPADLAALQSLVADLRVLAQSMGPEQAGELTGLADDLGDTLQAPGPRPRSLRTRLQSTLRFLHTEVLPTTANAAGAIAGIQALLPTLG</sequence>
<protein>
    <submittedName>
        <fullName evidence="2">Uncharacterized protein</fullName>
    </submittedName>
</protein>
<evidence type="ECO:0000313" key="3">
    <source>
        <dbReference type="Proteomes" id="UP000549009"/>
    </source>
</evidence>
<dbReference type="AlphaFoldDB" id="A0A7W8B4M7"/>
<dbReference type="EMBL" id="JACHJD010000033">
    <property type="protein sequence ID" value="MBB5109641.1"/>
    <property type="molecule type" value="Genomic_DNA"/>
</dbReference>